<feature type="chain" id="PRO_5046812592" evidence="3">
    <location>
        <begin position="45"/>
        <end position="531"/>
    </location>
</feature>
<dbReference type="InterPro" id="IPR002502">
    <property type="entry name" value="Amidase_domain"/>
</dbReference>
<evidence type="ECO:0000313" key="6">
    <source>
        <dbReference type="EMBL" id="GAA4884619.1"/>
    </source>
</evidence>
<evidence type="ECO:0000259" key="5">
    <source>
        <dbReference type="SMART" id="SM00701"/>
    </source>
</evidence>
<keyword evidence="3" id="KW-0732">Signal</keyword>
<reference evidence="7" key="1">
    <citation type="journal article" date="2019" name="Int. J. Syst. Evol. Microbiol.">
        <title>The Global Catalogue of Microorganisms (GCM) 10K type strain sequencing project: providing services to taxonomists for standard genome sequencing and annotation.</title>
        <authorList>
            <consortium name="The Broad Institute Genomics Platform"/>
            <consortium name="The Broad Institute Genome Sequencing Center for Infectious Disease"/>
            <person name="Wu L."/>
            <person name="Ma J."/>
        </authorList>
    </citation>
    <scope>NUCLEOTIDE SEQUENCE [LARGE SCALE GENOMIC DNA]</scope>
    <source>
        <strain evidence="7">JCM 17983</strain>
    </source>
</reference>
<name>A0ABP9EZI5_9PSEU</name>
<dbReference type="PANTHER" id="PTHR11022:SF41">
    <property type="entry name" value="PEPTIDOGLYCAN-RECOGNITION PROTEIN LC-RELATED"/>
    <property type="match status" value="1"/>
</dbReference>
<gene>
    <name evidence="6" type="ORF">GCM10023203_40900</name>
</gene>
<feature type="compositionally biased region" description="Gly residues" evidence="2">
    <location>
        <begin position="1"/>
        <end position="14"/>
    </location>
</feature>
<feature type="region of interest" description="Disordered" evidence="2">
    <location>
        <begin position="441"/>
        <end position="463"/>
    </location>
</feature>
<feature type="domain" description="Peptidoglycan recognition protein family" evidence="5">
    <location>
        <begin position="229"/>
        <end position="376"/>
    </location>
</feature>
<sequence length="531" mass="54147">MAGSGGPHGHGTGGARRRRAARARLGAVALTTAAVLLLPAPASAAPGDPAVPPAPAGQAVGAVPAVPAVPMDAPTGITQLDPAHAVMPPAGLPPAAPVAAGIAPVGFTPGARDATGVREVRGDQPLRLVAVTWTGAAPDAVALRTTDAAGQWGTWTDLEAPGDERDDVPATAGGTDPVWVGDRTAVEVRALRAGQPVTDEVQVLRIDPGVGSNDAAIGALGAARGPAAPRYVTRAQWGADESKAARPETTPTIRAVTIHHTSETNDYGPDQSPAIVRAIFAYHTQKQGWGDIGYNALVDKYGTIFEGRAGGMDKAVVGAHAGGFNRETWGIAMMGNHSTLPPNAATTNSLAALAAWKLGGLYRDPEEQVQLTSAGGGTSRFPKGQTTTVPALFAHRDVGNTSCPGDVGYAQMGPLRAKVKALIDGSATDVRAAWSAQRAALGEPTRVESPTADGTGRSTDFEHGTVVWSPRTGAWPLTGAIAAHWRAAGAEASPLGYPTGAERDVPGGRAQDFQHGALTWERATGTVRGPV</sequence>
<dbReference type="InterPro" id="IPR036505">
    <property type="entry name" value="Amidase/PGRP_sf"/>
</dbReference>
<feature type="region of interest" description="Disordered" evidence="2">
    <location>
        <begin position="154"/>
        <end position="178"/>
    </location>
</feature>
<dbReference type="InterPro" id="IPR006619">
    <property type="entry name" value="PGRP_domain_met/bac"/>
</dbReference>
<dbReference type="InterPro" id="IPR013207">
    <property type="entry name" value="LGFP"/>
</dbReference>
<dbReference type="Pfam" id="PF01510">
    <property type="entry name" value="Amidase_2"/>
    <property type="match status" value="1"/>
</dbReference>
<dbReference type="SUPFAM" id="SSF55846">
    <property type="entry name" value="N-acetylmuramoyl-L-alanine amidase-like"/>
    <property type="match status" value="1"/>
</dbReference>
<protein>
    <submittedName>
        <fullName evidence="6">N-acetylmuramoyl-L-alanine amidase</fullName>
    </submittedName>
</protein>
<comment type="similarity">
    <text evidence="1">Belongs to the N-acetylmuramoyl-L-alanine amidase 2 family.</text>
</comment>
<dbReference type="SMART" id="SM00701">
    <property type="entry name" value="PGRP"/>
    <property type="match status" value="1"/>
</dbReference>
<organism evidence="6 7">
    <name type="scientific">Actinomycetospora straminea</name>
    <dbReference type="NCBI Taxonomy" id="663607"/>
    <lineage>
        <taxon>Bacteria</taxon>
        <taxon>Bacillati</taxon>
        <taxon>Actinomycetota</taxon>
        <taxon>Actinomycetes</taxon>
        <taxon>Pseudonocardiales</taxon>
        <taxon>Pseudonocardiaceae</taxon>
        <taxon>Actinomycetospora</taxon>
    </lineage>
</organism>
<evidence type="ECO:0000259" key="4">
    <source>
        <dbReference type="SMART" id="SM00644"/>
    </source>
</evidence>
<feature type="signal peptide" evidence="3">
    <location>
        <begin position="1"/>
        <end position="44"/>
    </location>
</feature>
<comment type="caution">
    <text evidence="6">The sequence shown here is derived from an EMBL/GenBank/DDBJ whole genome shotgun (WGS) entry which is preliminary data.</text>
</comment>
<dbReference type="PANTHER" id="PTHR11022">
    <property type="entry name" value="PEPTIDOGLYCAN RECOGNITION PROTEIN"/>
    <property type="match status" value="1"/>
</dbReference>
<evidence type="ECO:0000256" key="3">
    <source>
        <dbReference type="SAM" id="SignalP"/>
    </source>
</evidence>
<keyword evidence="7" id="KW-1185">Reference proteome</keyword>
<evidence type="ECO:0000256" key="1">
    <source>
        <dbReference type="ARBA" id="ARBA00007553"/>
    </source>
</evidence>
<dbReference type="RefSeq" id="WP_274232578.1">
    <property type="nucleotide sequence ID" value="NZ_BAABHQ010000012.1"/>
</dbReference>
<dbReference type="CDD" id="cd06583">
    <property type="entry name" value="PGRP"/>
    <property type="match status" value="1"/>
</dbReference>
<dbReference type="Gene3D" id="3.40.80.10">
    <property type="entry name" value="Peptidoglycan recognition protein-like"/>
    <property type="match status" value="1"/>
</dbReference>
<dbReference type="EMBL" id="BAABHQ010000012">
    <property type="protein sequence ID" value="GAA4884619.1"/>
    <property type="molecule type" value="Genomic_DNA"/>
</dbReference>
<feature type="region of interest" description="Disordered" evidence="2">
    <location>
        <begin position="1"/>
        <end position="20"/>
    </location>
</feature>
<dbReference type="Pfam" id="PF08310">
    <property type="entry name" value="LGFP"/>
    <property type="match status" value="2"/>
</dbReference>
<proteinExistence type="inferred from homology"/>
<dbReference type="InterPro" id="IPR015510">
    <property type="entry name" value="PGRP"/>
</dbReference>
<dbReference type="Proteomes" id="UP001500457">
    <property type="component" value="Unassembled WGS sequence"/>
</dbReference>
<evidence type="ECO:0000256" key="2">
    <source>
        <dbReference type="SAM" id="MobiDB-lite"/>
    </source>
</evidence>
<evidence type="ECO:0000313" key="7">
    <source>
        <dbReference type="Proteomes" id="UP001500457"/>
    </source>
</evidence>
<accession>A0ABP9EZI5</accession>
<feature type="domain" description="N-acetylmuramoyl-L-alanine amidase" evidence="4">
    <location>
        <begin position="242"/>
        <end position="405"/>
    </location>
</feature>
<dbReference type="SMART" id="SM00644">
    <property type="entry name" value="Ami_2"/>
    <property type="match status" value="1"/>
</dbReference>